<organism evidence="2 3">
    <name type="scientific">Cohnella herbarum</name>
    <dbReference type="NCBI Taxonomy" id="2728023"/>
    <lineage>
        <taxon>Bacteria</taxon>
        <taxon>Bacillati</taxon>
        <taxon>Bacillota</taxon>
        <taxon>Bacilli</taxon>
        <taxon>Bacillales</taxon>
        <taxon>Paenibacillaceae</taxon>
        <taxon>Cohnella</taxon>
    </lineage>
</organism>
<keyword evidence="3" id="KW-1185">Reference proteome</keyword>
<feature type="region of interest" description="Disordered" evidence="1">
    <location>
        <begin position="1"/>
        <end position="21"/>
    </location>
</feature>
<protein>
    <submittedName>
        <fullName evidence="2">Uncharacterized protein</fullName>
    </submittedName>
</protein>
<dbReference type="EMBL" id="CP051680">
    <property type="protein sequence ID" value="QJD84693.1"/>
    <property type="molecule type" value="Genomic_DNA"/>
</dbReference>
<evidence type="ECO:0000256" key="1">
    <source>
        <dbReference type="SAM" id="MobiDB-lite"/>
    </source>
</evidence>
<evidence type="ECO:0000313" key="3">
    <source>
        <dbReference type="Proteomes" id="UP000502248"/>
    </source>
</evidence>
<gene>
    <name evidence="2" type="ORF">HH215_16890</name>
</gene>
<dbReference type="RefSeq" id="WP_169280974.1">
    <property type="nucleotide sequence ID" value="NZ_CP051680.1"/>
</dbReference>
<accession>A0A7Z2VK27</accession>
<evidence type="ECO:0000313" key="2">
    <source>
        <dbReference type="EMBL" id="QJD84693.1"/>
    </source>
</evidence>
<proteinExistence type="predicted"/>
<dbReference type="KEGG" id="cheb:HH215_16890"/>
<dbReference type="AlphaFoldDB" id="A0A7Z2VK27"/>
<sequence length="244" mass="27988">MDGYSGHRHRSGAVRLPRHPVRGGETSAYAINVKMGEDDAVFELADHGDATGEARTYVSYVDSRPGLEFYVEGDNIAKIEMSTENEYLYAVDWTKTQQEKYWNQDVYQKFDEERQVSIADFDLLYDKKMTMTFDENFRDYDKIWYRWTAWNMHKWAAADDFAHFLGAGRKPSPDAGPQEKAEMAAGDKSGIGHMQLDDYPDELKKDRITIEITDRNGHRTTKVIAVNVANNELGQTVVTARLLR</sequence>
<name>A0A7Z2VK27_9BACL</name>
<dbReference type="Proteomes" id="UP000502248">
    <property type="component" value="Chromosome"/>
</dbReference>
<reference evidence="2 3" key="1">
    <citation type="submission" date="2020-04" db="EMBL/GenBank/DDBJ databases">
        <title>Genome sequencing of novel species.</title>
        <authorList>
            <person name="Heo J."/>
            <person name="Kim S.-J."/>
            <person name="Kim J.-S."/>
            <person name="Hong S.-B."/>
            <person name="Kwon S.-W."/>
        </authorList>
    </citation>
    <scope>NUCLEOTIDE SEQUENCE [LARGE SCALE GENOMIC DNA]</scope>
    <source>
        <strain evidence="2 3">MFER-1</strain>
    </source>
</reference>